<dbReference type="Pfam" id="PF13639">
    <property type="entry name" value="zf-RING_2"/>
    <property type="match status" value="1"/>
</dbReference>
<dbReference type="PANTHER" id="PTHR45969">
    <property type="entry name" value="RING ZINC FINGER PROTEIN-RELATED"/>
    <property type="match status" value="1"/>
</dbReference>
<proteinExistence type="predicted"/>
<reference evidence="6" key="1">
    <citation type="submission" date="2019-10" db="EMBL/GenBank/DDBJ databases">
        <authorList>
            <person name="Zhang R."/>
            <person name="Pan Y."/>
            <person name="Wang J."/>
            <person name="Ma R."/>
            <person name="Yu S."/>
        </authorList>
    </citation>
    <scope>NUCLEOTIDE SEQUENCE</scope>
    <source>
        <strain evidence="6">LA-IB0</strain>
        <tissue evidence="6">Leaf</tissue>
    </source>
</reference>
<evidence type="ECO:0000313" key="7">
    <source>
        <dbReference type="Proteomes" id="UP000826271"/>
    </source>
</evidence>
<keyword evidence="7" id="KW-1185">Reference proteome</keyword>
<evidence type="ECO:0000256" key="1">
    <source>
        <dbReference type="ARBA" id="ARBA00022723"/>
    </source>
</evidence>
<dbReference type="Gene3D" id="3.30.40.10">
    <property type="entry name" value="Zinc/RING finger domain, C3HC4 (zinc finger)"/>
    <property type="match status" value="1"/>
</dbReference>
<evidence type="ECO:0000259" key="5">
    <source>
        <dbReference type="PROSITE" id="PS50089"/>
    </source>
</evidence>
<comment type="caution">
    <text evidence="6">The sequence shown here is derived from an EMBL/GenBank/DDBJ whole genome shotgun (WGS) entry which is preliminary data.</text>
</comment>
<accession>A0AAV6W781</accession>
<dbReference type="GO" id="GO:0016567">
    <property type="term" value="P:protein ubiquitination"/>
    <property type="evidence" value="ECO:0007669"/>
    <property type="project" value="TreeGrafter"/>
</dbReference>
<dbReference type="SUPFAM" id="SSF57850">
    <property type="entry name" value="RING/U-box"/>
    <property type="match status" value="1"/>
</dbReference>
<keyword evidence="1" id="KW-0479">Metal-binding</keyword>
<evidence type="ECO:0000256" key="4">
    <source>
        <dbReference type="PROSITE-ProRule" id="PRU00175"/>
    </source>
</evidence>
<dbReference type="AlphaFoldDB" id="A0AAV6W781"/>
<name>A0AAV6W781_9LAMI</name>
<dbReference type="EMBL" id="WHWC01000017">
    <property type="protein sequence ID" value="KAG8366524.1"/>
    <property type="molecule type" value="Genomic_DNA"/>
</dbReference>
<evidence type="ECO:0000256" key="2">
    <source>
        <dbReference type="ARBA" id="ARBA00022771"/>
    </source>
</evidence>
<feature type="domain" description="RING-type" evidence="5">
    <location>
        <begin position="70"/>
        <end position="113"/>
    </location>
</feature>
<evidence type="ECO:0000256" key="3">
    <source>
        <dbReference type="ARBA" id="ARBA00022833"/>
    </source>
</evidence>
<evidence type="ECO:0000313" key="6">
    <source>
        <dbReference type="EMBL" id="KAG8366524.1"/>
    </source>
</evidence>
<organism evidence="6 7">
    <name type="scientific">Buddleja alternifolia</name>
    <dbReference type="NCBI Taxonomy" id="168488"/>
    <lineage>
        <taxon>Eukaryota</taxon>
        <taxon>Viridiplantae</taxon>
        <taxon>Streptophyta</taxon>
        <taxon>Embryophyta</taxon>
        <taxon>Tracheophyta</taxon>
        <taxon>Spermatophyta</taxon>
        <taxon>Magnoliopsida</taxon>
        <taxon>eudicotyledons</taxon>
        <taxon>Gunneridae</taxon>
        <taxon>Pentapetalae</taxon>
        <taxon>asterids</taxon>
        <taxon>lamiids</taxon>
        <taxon>Lamiales</taxon>
        <taxon>Scrophulariaceae</taxon>
        <taxon>Buddlejeae</taxon>
        <taxon>Buddleja</taxon>
    </lineage>
</organism>
<dbReference type="InterPro" id="IPR001841">
    <property type="entry name" value="Znf_RING"/>
</dbReference>
<sequence length="147" mass="17333">MSLIFQALFKKTILIISSLKWAFNFLLHQSFFGSSSYPLDVMLTNIVDTLTVRRIACISDVRLTDSNDECAVCLCNIDEGDEIREVKHCRHIFHRVCLDRWIGYGHWTCPLCRDHLRFPRLDVDVHHEVLIFNFCDVSSRTDTWWLR</sequence>
<gene>
    <name evidence="6" type="ORF">BUALT_Bualt17G0088900</name>
</gene>
<protein>
    <recommendedName>
        <fullName evidence="5">RING-type domain-containing protein</fullName>
    </recommendedName>
</protein>
<dbReference type="GO" id="GO:0061630">
    <property type="term" value="F:ubiquitin protein ligase activity"/>
    <property type="evidence" value="ECO:0007669"/>
    <property type="project" value="TreeGrafter"/>
</dbReference>
<dbReference type="InterPro" id="IPR013083">
    <property type="entry name" value="Znf_RING/FYVE/PHD"/>
</dbReference>
<dbReference type="PANTHER" id="PTHR45969:SF55">
    <property type="entry name" value="OS07G0686300 PROTEIN"/>
    <property type="match status" value="1"/>
</dbReference>
<dbReference type="Proteomes" id="UP000826271">
    <property type="component" value="Unassembled WGS sequence"/>
</dbReference>
<dbReference type="GO" id="GO:0008270">
    <property type="term" value="F:zinc ion binding"/>
    <property type="evidence" value="ECO:0007669"/>
    <property type="project" value="UniProtKB-KW"/>
</dbReference>
<dbReference type="SMART" id="SM00184">
    <property type="entry name" value="RING"/>
    <property type="match status" value="1"/>
</dbReference>
<keyword evidence="2 4" id="KW-0863">Zinc-finger</keyword>
<dbReference type="PROSITE" id="PS50089">
    <property type="entry name" value="ZF_RING_2"/>
    <property type="match status" value="1"/>
</dbReference>
<keyword evidence="3" id="KW-0862">Zinc</keyword>